<evidence type="ECO:0000259" key="7">
    <source>
        <dbReference type="PROSITE" id="PS51935"/>
    </source>
</evidence>
<dbReference type="SUPFAM" id="SSF54001">
    <property type="entry name" value="Cysteine proteinases"/>
    <property type="match status" value="1"/>
</dbReference>
<comment type="similarity">
    <text evidence="1">Belongs to the peptidase C40 family.</text>
</comment>
<feature type="chain" id="PRO_5039555353" evidence="5">
    <location>
        <begin position="26"/>
        <end position="394"/>
    </location>
</feature>
<comment type="caution">
    <text evidence="8">The sequence shown here is derived from an EMBL/GenBank/DDBJ whole genome shotgun (WGS) entry which is preliminary data.</text>
</comment>
<dbReference type="Gene3D" id="2.30.30.40">
    <property type="entry name" value="SH3 Domains"/>
    <property type="match status" value="3"/>
</dbReference>
<gene>
    <name evidence="8" type="ORF">ET996_08020</name>
</gene>
<dbReference type="InterPro" id="IPR051794">
    <property type="entry name" value="PG_Endopeptidase_C40"/>
</dbReference>
<dbReference type="InterPro" id="IPR003646">
    <property type="entry name" value="SH3-like_bac-type"/>
</dbReference>
<dbReference type="OrthoDB" id="5177647at2"/>
<dbReference type="RefSeq" id="WP_131172039.1">
    <property type="nucleotide sequence ID" value="NZ_FXTL01000007.1"/>
</dbReference>
<dbReference type="SMART" id="SM00287">
    <property type="entry name" value="SH3b"/>
    <property type="match status" value="3"/>
</dbReference>
<dbReference type="PROSITE" id="PS51781">
    <property type="entry name" value="SH3B"/>
    <property type="match status" value="2"/>
</dbReference>
<evidence type="ECO:0000256" key="3">
    <source>
        <dbReference type="ARBA" id="ARBA00022801"/>
    </source>
</evidence>
<protein>
    <submittedName>
        <fullName evidence="8">Peptidoglycan endopeptidase</fullName>
    </submittedName>
</protein>
<keyword evidence="3" id="KW-0378">Hydrolase</keyword>
<evidence type="ECO:0000256" key="5">
    <source>
        <dbReference type="SAM" id="SignalP"/>
    </source>
</evidence>
<evidence type="ECO:0000259" key="6">
    <source>
        <dbReference type="PROSITE" id="PS51781"/>
    </source>
</evidence>
<evidence type="ECO:0000313" key="8">
    <source>
        <dbReference type="EMBL" id="TBT94950.1"/>
    </source>
</evidence>
<keyword evidence="2" id="KW-0645">Protease</keyword>
<dbReference type="InterPro" id="IPR038765">
    <property type="entry name" value="Papain-like_cys_pep_sf"/>
</dbReference>
<organism evidence="8 9">
    <name type="scientific">Propioniciclava tarda</name>
    <dbReference type="NCBI Taxonomy" id="433330"/>
    <lineage>
        <taxon>Bacteria</taxon>
        <taxon>Bacillati</taxon>
        <taxon>Actinomycetota</taxon>
        <taxon>Actinomycetes</taxon>
        <taxon>Propionibacteriales</taxon>
        <taxon>Propionibacteriaceae</taxon>
        <taxon>Propioniciclava</taxon>
    </lineage>
</organism>
<sequence length="394" mass="40362">MKKAVQRLKVSMIGAALASSLVAMGGVIVVDTAIAATQTMVATSSVNLRSGPGTSYPVIGMVPGGAKVTATATSGSWIAVTYNGKQGYVFRSYLASTSTNAKPLAAVSTTASKATGSARTTNEVNVRSGPSLTATVITTLPAGTVVKTTGVTTGDWTQVVHDGANRWMYTALLRRGGTTTSTGSSGTSGSTASAGKVRTTDVLFVRSDGNRNGTVLGKLPANSIVDTTGATTAEYTQILFQGQKAWIASRFTTAALSAPAVPLTSIVSTGSLTSAQAKLVAFAKAQVGDAYVWGAEGPDAFDCSGLTLAAYKQVGISLPHQSAVQSTLGKTVSRANMQPGDLIFWFSPVHHVSIYIGNGMMVHARNTKVGVVVQSVDSYTGSGEGPTVIKRLLP</sequence>
<dbReference type="AlphaFoldDB" id="A0A4Q9KLW6"/>
<keyword evidence="4" id="KW-0788">Thiol protease</keyword>
<feature type="domain" description="NlpC/P60" evidence="7">
    <location>
        <begin position="273"/>
        <end position="393"/>
    </location>
</feature>
<dbReference type="InterPro" id="IPR000064">
    <property type="entry name" value="NLP_P60_dom"/>
</dbReference>
<feature type="domain" description="SH3b" evidence="6">
    <location>
        <begin position="111"/>
        <end position="182"/>
    </location>
</feature>
<dbReference type="Pfam" id="PF08239">
    <property type="entry name" value="SH3_3"/>
    <property type="match status" value="2"/>
</dbReference>
<keyword evidence="9" id="KW-1185">Reference proteome</keyword>
<evidence type="ECO:0000313" key="9">
    <source>
        <dbReference type="Proteomes" id="UP000291933"/>
    </source>
</evidence>
<dbReference type="Pfam" id="PF00877">
    <property type="entry name" value="NLPC_P60"/>
    <property type="match status" value="1"/>
</dbReference>
<dbReference type="PROSITE" id="PS51935">
    <property type="entry name" value="NLPC_P60"/>
    <property type="match status" value="1"/>
</dbReference>
<dbReference type="EMBL" id="SDMR01000008">
    <property type="protein sequence ID" value="TBT94950.1"/>
    <property type="molecule type" value="Genomic_DNA"/>
</dbReference>
<dbReference type="PANTHER" id="PTHR47359:SF3">
    <property type="entry name" value="NLP_P60 DOMAIN-CONTAINING PROTEIN-RELATED"/>
    <property type="match status" value="1"/>
</dbReference>
<dbReference type="GO" id="GO:0008234">
    <property type="term" value="F:cysteine-type peptidase activity"/>
    <property type="evidence" value="ECO:0007669"/>
    <property type="project" value="UniProtKB-KW"/>
</dbReference>
<feature type="domain" description="SH3b" evidence="6">
    <location>
        <begin position="35"/>
        <end position="98"/>
    </location>
</feature>
<proteinExistence type="inferred from homology"/>
<name>A0A4Q9KLW6_PROTD</name>
<accession>A0A4Q9KLW6</accession>
<feature type="signal peptide" evidence="5">
    <location>
        <begin position="1"/>
        <end position="25"/>
    </location>
</feature>
<evidence type="ECO:0000256" key="4">
    <source>
        <dbReference type="ARBA" id="ARBA00022807"/>
    </source>
</evidence>
<reference evidence="8 9" key="1">
    <citation type="submission" date="2019-01" db="EMBL/GenBank/DDBJ databases">
        <title>Lactibacter flavus gen. nov., sp. nov., a novel bacterium of the family Propionibacteriaceae isolated from raw milk and dairy products.</title>
        <authorList>
            <person name="Huptas C."/>
            <person name="Wenning M."/>
            <person name="Breitenwieser F."/>
            <person name="Doll E."/>
            <person name="Von Neubeck M."/>
            <person name="Busse H.-J."/>
            <person name="Scherer S."/>
        </authorList>
    </citation>
    <scope>NUCLEOTIDE SEQUENCE [LARGE SCALE GENOMIC DNA]</scope>
    <source>
        <strain evidence="8 9">DSM 22130</strain>
    </source>
</reference>
<evidence type="ECO:0000256" key="2">
    <source>
        <dbReference type="ARBA" id="ARBA00022670"/>
    </source>
</evidence>
<dbReference type="Gene3D" id="3.90.1720.10">
    <property type="entry name" value="endopeptidase domain like (from Nostoc punctiforme)"/>
    <property type="match status" value="1"/>
</dbReference>
<keyword evidence="5" id="KW-0732">Signal</keyword>
<dbReference type="Proteomes" id="UP000291933">
    <property type="component" value="Unassembled WGS sequence"/>
</dbReference>
<dbReference type="PANTHER" id="PTHR47359">
    <property type="entry name" value="PEPTIDOGLYCAN DL-ENDOPEPTIDASE CWLO"/>
    <property type="match status" value="1"/>
</dbReference>
<evidence type="ECO:0000256" key="1">
    <source>
        <dbReference type="ARBA" id="ARBA00007074"/>
    </source>
</evidence>
<dbReference type="GO" id="GO:0006508">
    <property type="term" value="P:proteolysis"/>
    <property type="evidence" value="ECO:0007669"/>
    <property type="project" value="UniProtKB-KW"/>
</dbReference>